<reference evidence="4" key="1">
    <citation type="submission" date="2020-08" db="EMBL/GenBank/DDBJ databases">
        <title>Genomic insights into the carbon and energy metabolism of the first obligate autotrophic acetogenic bacterium Aceticella autotrophica gen. nov., sp. nov.</title>
        <authorList>
            <person name="Toshchakov S.V."/>
            <person name="Elcheninov A.G."/>
            <person name="Kublanov I.V."/>
            <person name="Frolov E.N."/>
            <person name="Lebedinsky A.V."/>
        </authorList>
    </citation>
    <scope>NUCLEOTIDE SEQUENCE</scope>
    <source>
        <strain evidence="4">3443-3Ac</strain>
    </source>
</reference>
<dbReference type="InterPro" id="IPR036582">
    <property type="entry name" value="Mao_N_sf"/>
</dbReference>
<name>A0A975GB86_9THEO</name>
<dbReference type="SUPFAM" id="SSF53807">
    <property type="entry name" value="Helical backbone' metal receptor"/>
    <property type="match status" value="1"/>
</dbReference>
<dbReference type="InterPro" id="IPR012854">
    <property type="entry name" value="Cu_amine_oxidase-like_N"/>
</dbReference>
<dbReference type="Pfam" id="PF01497">
    <property type="entry name" value="Peripla_BP_2"/>
    <property type="match status" value="1"/>
</dbReference>
<dbReference type="InterPro" id="IPR002491">
    <property type="entry name" value="ABC_transptr_periplasmic_BD"/>
</dbReference>
<proteinExistence type="inferred from homology"/>
<dbReference type="Pfam" id="PF07833">
    <property type="entry name" value="Cu_amine_oxidN1"/>
    <property type="match status" value="1"/>
</dbReference>
<feature type="signal peptide" evidence="2">
    <location>
        <begin position="1"/>
        <end position="24"/>
    </location>
</feature>
<dbReference type="Proteomes" id="UP000671913">
    <property type="component" value="Chromosome"/>
</dbReference>
<evidence type="ECO:0000259" key="3">
    <source>
        <dbReference type="PROSITE" id="PS50983"/>
    </source>
</evidence>
<dbReference type="PANTHER" id="PTHR30535:SF34">
    <property type="entry name" value="MOLYBDATE-BINDING PROTEIN MOLA"/>
    <property type="match status" value="1"/>
</dbReference>
<organism evidence="4 5">
    <name type="scientific">Aceticella autotrophica</name>
    <dbReference type="NCBI Taxonomy" id="2755338"/>
    <lineage>
        <taxon>Bacteria</taxon>
        <taxon>Bacillati</taxon>
        <taxon>Bacillota</taxon>
        <taxon>Clostridia</taxon>
        <taxon>Thermoanaerobacterales</taxon>
        <taxon>Thermoanaerobacteraceae</taxon>
        <taxon>Aceticella</taxon>
    </lineage>
</organism>
<dbReference type="Gene3D" id="3.30.457.10">
    <property type="entry name" value="Copper amine oxidase-like, N-terminal domain"/>
    <property type="match status" value="1"/>
</dbReference>
<dbReference type="EMBL" id="CP060096">
    <property type="protein sequence ID" value="QSZ28178.1"/>
    <property type="molecule type" value="Genomic_DNA"/>
</dbReference>
<protein>
    <submittedName>
        <fullName evidence="4">ABC transporter substrate-binding protein</fullName>
    </submittedName>
</protein>
<dbReference type="KEGG" id="aaut:ACETAC_04845"/>
<dbReference type="RefSeq" id="WP_284680919.1">
    <property type="nucleotide sequence ID" value="NZ_CP060096.1"/>
</dbReference>
<gene>
    <name evidence="4" type="ORF">ACETAC_04845</name>
</gene>
<evidence type="ECO:0000313" key="5">
    <source>
        <dbReference type="Proteomes" id="UP000671913"/>
    </source>
</evidence>
<dbReference type="SUPFAM" id="SSF55383">
    <property type="entry name" value="Copper amine oxidase, domain N"/>
    <property type="match status" value="1"/>
</dbReference>
<dbReference type="PROSITE" id="PS50983">
    <property type="entry name" value="FE_B12_PBP"/>
    <property type="match status" value="1"/>
</dbReference>
<evidence type="ECO:0000256" key="1">
    <source>
        <dbReference type="ARBA" id="ARBA00008814"/>
    </source>
</evidence>
<keyword evidence="5" id="KW-1185">Reference proteome</keyword>
<dbReference type="PANTHER" id="PTHR30535">
    <property type="entry name" value="VITAMIN B12-BINDING PROTEIN"/>
    <property type="match status" value="1"/>
</dbReference>
<sequence>MKKKICFLMIFVLLMTLFPVFGLADTAKSQETQVYLNGIKINTGDVSPFIENGRTMVPVRLFSENLGADVKWDDAVQTVTIKGQDVSVKLTIGKNEAVVNGKNKILDVAPVVLSGRTIVPLRFIVEAFGADVKWDDAAFKAVVTWNIKIKDSTGKDVIIPASGLTRVVVLNCNIAEAMKILQIPDNFIVGVSNTVQKNPYLGLNNKPCVGAWTNPDIEKIAELKPQAVLTYGQYPAEDIRKKIESLGIKVIGIDFYYLNTYNQDLTRTALLFNQGKKAVEFLNYKDGILSNITKNLTDIDANKKTRVVCLWTSYFQKGTYKTFPPNSSYDQVIKFAGGNNIAADLKPSTSTQEVSAEWLIAKNPEVIIFVYSSDILGYTTKDNSAVMKLANDIKKDPVLSKTDAVKNNRIYFTNISNLFRFSEAVYFAKWMYPDRFKDVNPDQVLKEYFEKWLGIPMKGIWAYPIS</sequence>
<evidence type="ECO:0000256" key="2">
    <source>
        <dbReference type="SAM" id="SignalP"/>
    </source>
</evidence>
<feature type="domain" description="Fe/B12 periplasmic-binding" evidence="3">
    <location>
        <begin position="166"/>
        <end position="443"/>
    </location>
</feature>
<dbReference type="Gene3D" id="3.40.50.1980">
    <property type="entry name" value="Nitrogenase molybdenum iron protein domain"/>
    <property type="match status" value="2"/>
</dbReference>
<dbReference type="InterPro" id="IPR050902">
    <property type="entry name" value="ABC_Transporter_SBP"/>
</dbReference>
<dbReference type="AlphaFoldDB" id="A0A975GB86"/>
<evidence type="ECO:0000313" key="4">
    <source>
        <dbReference type="EMBL" id="QSZ28178.1"/>
    </source>
</evidence>
<accession>A0A975GB86</accession>
<keyword evidence="2" id="KW-0732">Signal</keyword>
<feature type="chain" id="PRO_5037248265" evidence="2">
    <location>
        <begin position="25"/>
        <end position="466"/>
    </location>
</feature>
<comment type="similarity">
    <text evidence="1">Belongs to the bacterial solute-binding protein 8 family.</text>
</comment>